<evidence type="ECO:0000313" key="2">
    <source>
        <dbReference type="EMBL" id="RYC10043.1"/>
    </source>
</evidence>
<keyword evidence="3" id="KW-1185">Reference proteome</keyword>
<dbReference type="OrthoDB" id="983041at2"/>
<gene>
    <name evidence="2" type="ORF">EUU22_18375</name>
</gene>
<protein>
    <submittedName>
        <fullName evidence="2">Uncharacterized protein</fullName>
    </submittedName>
</protein>
<reference evidence="2 3" key="1">
    <citation type="submission" date="2019-01" db="EMBL/GenBank/DDBJ databases">
        <authorList>
            <person name="Deng T."/>
        </authorList>
    </citation>
    <scope>NUCLEOTIDE SEQUENCE [LARGE SCALE GENOMIC DNA]</scope>
    <source>
        <strain evidence="2 3">F8825</strain>
    </source>
</reference>
<name>A0A4Q2SWR7_9HYPH</name>
<dbReference type="RefSeq" id="WP_129333435.1">
    <property type="nucleotide sequence ID" value="NZ_SDVB01000253.1"/>
</dbReference>
<feature type="region of interest" description="Disordered" evidence="1">
    <location>
        <begin position="1"/>
        <end position="35"/>
    </location>
</feature>
<accession>A0A4Q2SWR7</accession>
<dbReference type="EMBL" id="SDVB01000253">
    <property type="protein sequence ID" value="RYC10043.1"/>
    <property type="molecule type" value="Genomic_DNA"/>
</dbReference>
<feature type="compositionally biased region" description="Basic and acidic residues" evidence="1">
    <location>
        <begin position="16"/>
        <end position="35"/>
    </location>
</feature>
<proteinExistence type="predicted"/>
<feature type="region of interest" description="Disordered" evidence="1">
    <location>
        <begin position="143"/>
        <end position="166"/>
    </location>
</feature>
<sequence>MTSRTAPPRNPIADVIGERNRQITKEGWTEDHDDQHTGRELAAAAEGYLASAISRADGEDVSAPPEGWPFAPEWWKPKGYYADLKRAAALILAEMERIDRLAEREGCRCEACNEPLYDGDPYFGDDVNGGAYHDHCLGDDIDAFTDGEGNPLPPGTPRPAPSRYTV</sequence>
<comment type="caution">
    <text evidence="2">The sequence shown here is derived from an EMBL/GenBank/DDBJ whole genome shotgun (WGS) entry which is preliminary data.</text>
</comment>
<evidence type="ECO:0000256" key="1">
    <source>
        <dbReference type="SAM" id="MobiDB-lite"/>
    </source>
</evidence>
<dbReference type="Proteomes" id="UP000291088">
    <property type="component" value="Unassembled WGS sequence"/>
</dbReference>
<organism evidence="2 3">
    <name type="scientific">Ciceribacter ferrooxidans</name>
    <dbReference type="NCBI Taxonomy" id="2509717"/>
    <lineage>
        <taxon>Bacteria</taxon>
        <taxon>Pseudomonadati</taxon>
        <taxon>Pseudomonadota</taxon>
        <taxon>Alphaproteobacteria</taxon>
        <taxon>Hyphomicrobiales</taxon>
        <taxon>Rhizobiaceae</taxon>
        <taxon>Ciceribacter</taxon>
    </lineage>
</organism>
<evidence type="ECO:0000313" key="3">
    <source>
        <dbReference type="Proteomes" id="UP000291088"/>
    </source>
</evidence>
<dbReference type="AlphaFoldDB" id="A0A4Q2SWR7"/>
<feature type="compositionally biased region" description="Pro residues" evidence="1">
    <location>
        <begin position="151"/>
        <end position="160"/>
    </location>
</feature>